<evidence type="ECO:0000256" key="1">
    <source>
        <dbReference type="SAM" id="MobiDB-lite"/>
    </source>
</evidence>
<feature type="non-terminal residue" evidence="3">
    <location>
        <position position="132"/>
    </location>
</feature>
<sequence length="132" mass="13668">DVVIGLMWQARPCILTVAGLAALLLAGCGDNTKPTPAPGGSTTTPHPDTPAGPIDCPGDLKRGHCTKCYYSGGSGGQTSCQACSSPYKLSDQTKCVVSCSDMPKPAEKPGMPTNAQSYNGITWPSTCFDEEE</sequence>
<dbReference type="EMBL" id="CAMXCT030002354">
    <property type="protein sequence ID" value="CAL4784883.1"/>
    <property type="molecule type" value="Genomic_DNA"/>
</dbReference>
<evidence type="ECO:0000313" key="4">
    <source>
        <dbReference type="EMBL" id="CAL1150946.1"/>
    </source>
</evidence>
<evidence type="ECO:0000313" key="5">
    <source>
        <dbReference type="EMBL" id="CAL4784883.1"/>
    </source>
</evidence>
<evidence type="ECO:0000256" key="2">
    <source>
        <dbReference type="SAM" id="SignalP"/>
    </source>
</evidence>
<dbReference type="EMBL" id="CAMXCT010002354">
    <property type="protein sequence ID" value="CAI3997571.1"/>
    <property type="molecule type" value="Genomic_DNA"/>
</dbReference>
<dbReference type="EMBL" id="CAMXCT020002354">
    <property type="protein sequence ID" value="CAL1150946.1"/>
    <property type="molecule type" value="Genomic_DNA"/>
</dbReference>
<comment type="caution">
    <text evidence="3">The sequence shown here is derived from an EMBL/GenBank/DDBJ whole genome shotgun (WGS) entry which is preliminary data.</text>
</comment>
<feature type="compositionally biased region" description="Low complexity" evidence="1">
    <location>
        <begin position="34"/>
        <end position="46"/>
    </location>
</feature>
<reference evidence="3" key="1">
    <citation type="submission" date="2022-10" db="EMBL/GenBank/DDBJ databases">
        <authorList>
            <person name="Chen Y."/>
            <person name="Dougan E. K."/>
            <person name="Chan C."/>
            <person name="Rhodes N."/>
            <person name="Thang M."/>
        </authorList>
    </citation>
    <scope>NUCLEOTIDE SEQUENCE</scope>
</reference>
<feature type="region of interest" description="Disordered" evidence="1">
    <location>
        <begin position="34"/>
        <end position="53"/>
    </location>
</feature>
<keyword evidence="2" id="KW-0732">Signal</keyword>
<accession>A0A9P1CWG4</accession>
<feature type="signal peptide" evidence="2">
    <location>
        <begin position="1"/>
        <end position="29"/>
    </location>
</feature>
<dbReference type="AlphaFoldDB" id="A0A9P1CWG4"/>
<protein>
    <submittedName>
        <fullName evidence="5">Calcineurin-like phosphoesterase domain-containing protein</fullName>
    </submittedName>
</protein>
<reference evidence="4" key="2">
    <citation type="submission" date="2024-04" db="EMBL/GenBank/DDBJ databases">
        <authorList>
            <person name="Chen Y."/>
            <person name="Shah S."/>
            <person name="Dougan E. K."/>
            <person name="Thang M."/>
            <person name="Chan C."/>
        </authorList>
    </citation>
    <scope>NUCLEOTIDE SEQUENCE [LARGE SCALE GENOMIC DNA]</scope>
</reference>
<proteinExistence type="predicted"/>
<feature type="chain" id="PRO_5043270813" evidence="2">
    <location>
        <begin position="30"/>
        <end position="132"/>
    </location>
</feature>
<evidence type="ECO:0000313" key="3">
    <source>
        <dbReference type="EMBL" id="CAI3997571.1"/>
    </source>
</evidence>
<feature type="non-terminal residue" evidence="3">
    <location>
        <position position="1"/>
    </location>
</feature>
<gene>
    <name evidence="3" type="ORF">C1SCF055_LOCUS23942</name>
</gene>
<dbReference type="Proteomes" id="UP001152797">
    <property type="component" value="Unassembled WGS sequence"/>
</dbReference>
<organism evidence="3">
    <name type="scientific">Cladocopium goreaui</name>
    <dbReference type="NCBI Taxonomy" id="2562237"/>
    <lineage>
        <taxon>Eukaryota</taxon>
        <taxon>Sar</taxon>
        <taxon>Alveolata</taxon>
        <taxon>Dinophyceae</taxon>
        <taxon>Suessiales</taxon>
        <taxon>Symbiodiniaceae</taxon>
        <taxon>Cladocopium</taxon>
    </lineage>
</organism>
<keyword evidence="6" id="KW-1185">Reference proteome</keyword>
<evidence type="ECO:0000313" key="6">
    <source>
        <dbReference type="Proteomes" id="UP001152797"/>
    </source>
</evidence>
<name>A0A9P1CWG4_9DINO</name>